<dbReference type="GeneTree" id="ENSGT00940000163304"/>
<dbReference type="Ensembl" id="ENSNNAT00000006427.1">
    <property type="protein sequence ID" value="ENSNNAP00000006152.1"/>
    <property type="gene ID" value="ENSNNAG00000004169.1"/>
</dbReference>
<dbReference type="SUPFAM" id="SSF57302">
    <property type="entry name" value="Snake toxin-like"/>
    <property type="match status" value="2"/>
</dbReference>
<reference evidence="9" key="2">
    <citation type="submission" date="2025-09" db="UniProtKB">
        <authorList>
            <consortium name="Ensembl"/>
        </authorList>
    </citation>
    <scope>IDENTIFICATION</scope>
</reference>
<dbReference type="InterPro" id="IPR016054">
    <property type="entry name" value="LY6_UPA_recep-like"/>
</dbReference>
<keyword evidence="10" id="KW-1185">Reference proteome</keyword>
<dbReference type="Pfam" id="PF02988">
    <property type="entry name" value="PLA2_inh"/>
    <property type="match status" value="1"/>
</dbReference>
<protein>
    <recommendedName>
        <fullName evidence="11">Sodefrin-like factor</fullName>
    </recommendedName>
</protein>
<dbReference type="AlphaFoldDB" id="A0A8C6VHZ0"/>
<keyword evidence="3" id="KW-0964">Secreted</keyword>
<evidence type="ECO:0000256" key="1">
    <source>
        <dbReference type="ARBA" id="ARBA00004613"/>
    </source>
</evidence>
<dbReference type="PANTHER" id="PTHR20914">
    <property type="entry name" value="LY6/PLAUR DOMAIN-CONTAINING PROTEIN 8"/>
    <property type="match status" value="1"/>
</dbReference>
<dbReference type="OrthoDB" id="9030094at2759"/>
<dbReference type="InterPro" id="IPR050918">
    <property type="entry name" value="CNF-like_PLA2_Inhibitor"/>
</dbReference>
<dbReference type="Gene3D" id="2.10.60.10">
    <property type="entry name" value="CD59"/>
    <property type="match status" value="2"/>
</dbReference>
<name>A0A8C6VHZ0_NAJNA</name>
<evidence type="ECO:0000256" key="4">
    <source>
        <dbReference type="ARBA" id="ARBA00023005"/>
    </source>
</evidence>
<dbReference type="OMA" id="CITITHK"/>
<dbReference type="Pfam" id="PF00021">
    <property type="entry name" value="UPAR_LY6"/>
    <property type="match status" value="1"/>
</dbReference>
<feature type="signal peptide" evidence="6">
    <location>
        <begin position="1"/>
        <end position="22"/>
    </location>
</feature>
<feature type="domain" description="Phospholipase A2 inhibitor N-terminal" evidence="8">
    <location>
        <begin position="24"/>
        <end position="107"/>
    </location>
</feature>
<feature type="chain" id="PRO_5034330004" description="Sodefrin-like factor" evidence="6">
    <location>
        <begin position="23"/>
        <end position="217"/>
    </location>
</feature>
<comment type="similarity">
    <text evidence="2">Belongs to the CNF-like-inhibitor family.</text>
</comment>
<dbReference type="GO" id="GO:0005576">
    <property type="term" value="C:extracellular region"/>
    <property type="evidence" value="ECO:0007669"/>
    <property type="project" value="UniProtKB-SubCell"/>
</dbReference>
<dbReference type="InterPro" id="IPR045860">
    <property type="entry name" value="Snake_toxin-like_sf"/>
</dbReference>
<dbReference type="PANTHER" id="PTHR20914:SF9">
    <property type="entry name" value="COILED, ISOFORM A"/>
    <property type="match status" value="1"/>
</dbReference>
<keyword evidence="5" id="KW-1015">Disulfide bond</keyword>
<feature type="domain" description="UPAR/Ly6" evidence="7">
    <location>
        <begin position="123"/>
        <end position="183"/>
    </location>
</feature>
<evidence type="ECO:0000256" key="5">
    <source>
        <dbReference type="ARBA" id="ARBA00023157"/>
    </source>
</evidence>
<evidence type="ECO:0000313" key="9">
    <source>
        <dbReference type="Ensembl" id="ENSNNAP00000006152.1"/>
    </source>
</evidence>
<sequence>MRAAGMLLLFCLFCSILSTATSLKCQACIALGNECKGDAVKVVECKEDEDVCSTTAVNSTLTNTAVTLIVKECSTREKCFEGLFSTTVADGRFEIAKANCCDTDVCNAEPLLLEKYEEFQTNGYQCPGCFALDEDHCEANQSVNCVGKEDQCLTITSTMEISPLQNFTEKSTYQGCTTPNTCSYPLGYSETAGGLIRFNITTLECRNASSSQPYNQS</sequence>
<reference evidence="9" key="1">
    <citation type="submission" date="2025-08" db="UniProtKB">
        <authorList>
            <consortium name="Ensembl"/>
        </authorList>
    </citation>
    <scope>IDENTIFICATION</scope>
</reference>
<evidence type="ECO:0000256" key="2">
    <source>
        <dbReference type="ARBA" id="ARBA00006570"/>
    </source>
</evidence>
<dbReference type="Proteomes" id="UP000694559">
    <property type="component" value="Unplaced"/>
</dbReference>
<evidence type="ECO:0000259" key="8">
    <source>
        <dbReference type="Pfam" id="PF02988"/>
    </source>
</evidence>
<dbReference type="CDD" id="cd23572">
    <property type="entry name" value="TFP_LU_ECD_PINLYP_rpt2"/>
    <property type="match status" value="1"/>
</dbReference>
<accession>A0A8C6VHZ0</accession>
<dbReference type="GO" id="GO:0019834">
    <property type="term" value="F:phospholipase A2 inhibitor activity"/>
    <property type="evidence" value="ECO:0007669"/>
    <property type="project" value="UniProtKB-KW"/>
</dbReference>
<evidence type="ECO:0000259" key="7">
    <source>
        <dbReference type="Pfam" id="PF00021"/>
    </source>
</evidence>
<keyword evidence="4" id="KW-0593">Phospholipase A2 inhibitor</keyword>
<evidence type="ECO:0008006" key="11">
    <source>
        <dbReference type="Google" id="ProtNLM"/>
    </source>
</evidence>
<comment type="subcellular location">
    <subcellularLocation>
        <location evidence="1">Secreted</location>
    </subcellularLocation>
</comment>
<proteinExistence type="inferred from homology"/>
<evidence type="ECO:0000256" key="6">
    <source>
        <dbReference type="SAM" id="SignalP"/>
    </source>
</evidence>
<organism evidence="9 10">
    <name type="scientific">Naja naja</name>
    <name type="common">Indian cobra</name>
    <dbReference type="NCBI Taxonomy" id="35670"/>
    <lineage>
        <taxon>Eukaryota</taxon>
        <taxon>Metazoa</taxon>
        <taxon>Chordata</taxon>
        <taxon>Craniata</taxon>
        <taxon>Vertebrata</taxon>
        <taxon>Euteleostomi</taxon>
        <taxon>Lepidosauria</taxon>
        <taxon>Squamata</taxon>
        <taxon>Bifurcata</taxon>
        <taxon>Unidentata</taxon>
        <taxon>Episquamata</taxon>
        <taxon>Toxicofera</taxon>
        <taxon>Serpentes</taxon>
        <taxon>Colubroidea</taxon>
        <taxon>Elapidae</taxon>
        <taxon>Elapinae</taxon>
        <taxon>Naja</taxon>
    </lineage>
</organism>
<keyword evidence="6" id="KW-0732">Signal</keyword>
<evidence type="ECO:0000256" key="3">
    <source>
        <dbReference type="ARBA" id="ARBA00022525"/>
    </source>
</evidence>
<evidence type="ECO:0000313" key="10">
    <source>
        <dbReference type="Proteomes" id="UP000694559"/>
    </source>
</evidence>
<dbReference type="InterPro" id="IPR004126">
    <property type="entry name" value="PLipase_A2_inh_N"/>
</dbReference>